<keyword evidence="1" id="KW-0732">Signal</keyword>
<name>A0AAD3D1A2_9STRA</name>
<sequence length="279" mass="30756">MNKVAATLCLFLLSLYRTGAFSVAPTNTQNGISKSIDPEYPQNFTGRLWFNPALVKVDKNLQPGSDVSIISLFGYTLGGTVTLEYDSSPVGPYREYVTMSALVSKRGSIGQWGSRLYVSTQEAEDVCRDIWGVPAELANIDFVEESKCLKVTAPPNPTLANPDKIDICVEGWKNTRVLCKEDYEYANGSPKRYGNVPVNWTPTIKALWAPFVPSNDKGDISLSLPLHKLRLSASAIRLHWSGLEKSSKWEKLECGIPLGLGLIVDNVLIEIGVRCDEDL</sequence>
<proteinExistence type="predicted"/>
<organism evidence="2 3">
    <name type="scientific">Chaetoceros tenuissimus</name>
    <dbReference type="NCBI Taxonomy" id="426638"/>
    <lineage>
        <taxon>Eukaryota</taxon>
        <taxon>Sar</taxon>
        <taxon>Stramenopiles</taxon>
        <taxon>Ochrophyta</taxon>
        <taxon>Bacillariophyta</taxon>
        <taxon>Coscinodiscophyceae</taxon>
        <taxon>Chaetocerotophycidae</taxon>
        <taxon>Chaetocerotales</taxon>
        <taxon>Chaetocerotaceae</taxon>
        <taxon>Chaetoceros</taxon>
    </lineage>
</organism>
<dbReference type="AlphaFoldDB" id="A0AAD3D1A2"/>
<feature type="signal peptide" evidence="1">
    <location>
        <begin position="1"/>
        <end position="20"/>
    </location>
</feature>
<dbReference type="EMBL" id="BLLK01000051">
    <property type="protein sequence ID" value="GFH55958.1"/>
    <property type="molecule type" value="Genomic_DNA"/>
</dbReference>
<evidence type="ECO:0000313" key="2">
    <source>
        <dbReference type="EMBL" id="GFH55958.1"/>
    </source>
</evidence>
<dbReference type="SUPFAM" id="SSF160104">
    <property type="entry name" value="Acetoacetate decarboxylase-like"/>
    <property type="match status" value="1"/>
</dbReference>
<reference evidence="2 3" key="1">
    <citation type="journal article" date="2021" name="Sci. Rep.">
        <title>The genome of the diatom Chaetoceros tenuissimus carries an ancient integrated fragment of an extant virus.</title>
        <authorList>
            <person name="Hongo Y."/>
            <person name="Kimura K."/>
            <person name="Takaki Y."/>
            <person name="Yoshida Y."/>
            <person name="Baba S."/>
            <person name="Kobayashi G."/>
            <person name="Nagasaki K."/>
            <person name="Hano T."/>
            <person name="Tomaru Y."/>
        </authorList>
    </citation>
    <scope>NUCLEOTIDE SEQUENCE [LARGE SCALE GENOMIC DNA]</scope>
    <source>
        <strain evidence="2 3">NIES-3715</strain>
    </source>
</reference>
<keyword evidence="3" id="KW-1185">Reference proteome</keyword>
<feature type="chain" id="PRO_5042038688" description="Galectin" evidence="1">
    <location>
        <begin position="21"/>
        <end position="279"/>
    </location>
</feature>
<evidence type="ECO:0000256" key="1">
    <source>
        <dbReference type="SAM" id="SignalP"/>
    </source>
</evidence>
<dbReference type="PANTHER" id="PTHR35467">
    <property type="match status" value="1"/>
</dbReference>
<evidence type="ECO:0000313" key="3">
    <source>
        <dbReference type="Proteomes" id="UP001054902"/>
    </source>
</evidence>
<accession>A0AAD3D1A2</accession>
<dbReference type="InterPro" id="IPR039343">
    <property type="entry name" value="NDX1-like"/>
</dbReference>
<protein>
    <recommendedName>
        <fullName evidence="4">Galectin</fullName>
    </recommendedName>
</protein>
<dbReference type="Proteomes" id="UP001054902">
    <property type="component" value="Unassembled WGS sequence"/>
</dbReference>
<gene>
    <name evidence="2" type="ORF">CTEN210_12434</name>
</gene>
<dbReference type="Gene3D" id="2.40.400.10">
    <property type="entry name" value="Acetoacetate decarboxylase-like"/>
    <property type="match status" value="1"/>
</dbReference>
<comment type="caution">
    <text evidence="2">The sequence shown here is derived from an EMBL/GenBank/DDBJ whole genome shotgun (WGS) entry which is preliminary data.</text>
</comment>
<evidence type="ECO:0008006" key="4">
    <source>
        <dbReference type="Google" id="ProtNLM"/>
    </source>
</evidence>
<dbReference type="InterPro" id="IPR023375">
    <property type="entry name" value="ADC_dom_sf"/>
</dbReference>
<dbReference type="PANTHER" id="PTHR35467:SF2">
    <property type="entry name" value="PROTEIN NEOXANTHIN-DEFICIENT 1"/>
    <property type="match status" value="1"/>
</dbReference>